<dbReference type="InterPro" id="IPR050469">
    <property type="entry name" value="Diguanylate_Cyclase"/>
</dbReference>
<dbReference type="NCBIfam" id="TIGR00254">
    <property type="entry name" value="GGDEF"/>
    <property type="match status" value="1"/>
</dbReference>
<feature type="coiled-coil region" evidence="3">
    <location>
        <begin position="398"/>
        <end position="432"/>
    </location>
</feature>
<comment type="caution">
    <text evidence="5">The sequence shown here is derived from an EMBL/GenBank/DDBJ whole genome shotgun (WGS) entry which is preliminary data.</text>
</comment>
<dbReference type="CDD" id="cd01949">
    <property type="entry name" value="GGDEF"/>
    <property type="match status" value="1"/>
</dbReference>
<evidence type="ECO:0000313" key="5">
    <source>
        <dbReference type="EMBL" id="GLS03378.1"/>
    </source>
</evidence>
<protein>
    <recommendedName>
        <fullName evidence="1">diguanylate cyclase</fullName>
        <ecNumber evidence="1">2.7.7.65</ecNumber>
    </recommendedName>
</protein>
<evidence type="ECO:0000256" key="3">
    <source>
        <dbReference type="SAM" id="Coils"/>
    </source>
</evidence>
<reference evidence="6" key="1">
    <citation type="journal article" date="2019" name="Int. J. Syst. Evol. Microbiol.">
        <title>The Global Catalogue of Microorganisms (GCM) 10K type strain sequencing project: providing services to taxonomists for standard genome sequencing and annotation.</title>
        <authorList>
            <consortium name="The Broad Institute Genomics Platform"/>
            <consortium name="The Broad Institute Genome Sequencing Center for Infectious Disease"/>
            <person name="Wu L."/>
            <person name="Ma J."/>
        </authorList>
    </citation>
    <scope>NUCLEOTIDE SEQUENCE [LARGE SCALE GENOMIC DNA]</scope>
    <source>
        <strain evidence="6">NBRC 104970</strain>
    </source>
</reference>
<sequence>MPPLSNPTEIARETLKQLAVRRMVPTPDHYEEIYHTIAGTPEVERQHPLLPMLEKMLLALPRQTPELRRSQETLRDASREGQWDKVPDALVRALQQQNGQAHLARGWADLIRELIRQWDARGGGYTLGQKRESLQRVLINFGNNSEELNSKLDGLVRAWSESTPDSSFSEALGGPPPDAAGAIPEGSLAWSDWRDALSGALELGVAGRLTAYPDLAAETLALVTEARAVASEADLQLLLPRLKKFWLRLELANDQEQRLCDGLLNLLRLLADNMGELVVEDDWLHGQIAVLQHIMARPLDMNLIYDAEIGLKEVIYKQSLLKQNLLEAQSAIKNMIATFVDRLGFLSDSTSQYHNRISGYADQIQQAKDISSLRTVMEHLVQDTRSMQLDVQRSRDELLLARRQAEQSDARAKELEQELRKISEQVRADQLTGALNRRGLEESFEVEAARVERTGAPLAVALLDLDNFKQLNDMQGHAAGDRALVHLVRVISDLLRPTDVVARYGGEEFVLLLPDTDLDAAVQVLQRLQRELTRRFFLHENRKLLITFSAGVTLAQPGEDRFKVIGRADDAMYRAKQAGKNRVEVS</sequence>
<evidence type="ECO:0000313" key="6">
    <source>
        <dbReference type="Proteomes" id="UP001156836"/>
    </source>
</evidence>
<dbReference type="Pfam" id="PF00990">
    <property type="entry name" value="GGDEF"/>
    <property type="match status" value="1"/>
</dbReference>
<keyword evidence="3" id="KW-0175">Coiled coil</keyword>
<dbReference type="PANTHER" id="PTHR45138">
    <property type="entry name" value="REGULATORY COMPONENTS OF SENSORY TRANSDUCTION SYSTEM"/>
    <property type="match status" value="1"/>
</dbReference>
<evidence type="ECO:0000256" key="2">
    <source>
        <dbReference type="ARBA" id="ARBA00034247"/>
    </source>
</evidence>
<evidence type="ECO:0000256" key="1">
    <source>
        <dbReference type="ARBA" id="ARBA00012528"/>
    </source>
</evidence>
<feature type="domain" description="GGDEF" evidence="4">
    <location>
        <begin position="456"/>
        <end position="586"/>
    </location>
</feature>
<name>A0ABQ6BU06_9NEIS</name>
<accession>A0ABQ6BU06</accession>
<evidence type="ECO:0000259" key="4">
    <source>
        <dbReference type="PROSITE" id="PS50887"/>
    </source>
</evidence>
<keyword evidence="6" id="KW-1185">Reference proteome</keyword>
<dbReference type="Proteomes" id="UP001156836">
    <property type="component" value="Unassembled WGS sequence"/>
</dbReference>
<dbReference type="EMBL" id="BSOZ01000004">
    <property type="protein sequence ID" value="GLS03378.1"/>
    <property type="molecule type" value="Genomic_DNA"/>
</dbReference>
<dbReference type="InterPro" id="IPR000160">
    <property type="entry name" value="GGDEF_dom"/>
</dbReference>
<dbReference type="InterPro" id="IPR029787">
    <property type="entry name" value="Nucleotide_cyclase"/>
</dbReference>
<gene>
    <name evidence="5" type="ORF">GCM10007860_05210</name>
</gene>
<dbReference type="SUPFAM" id="SSF55073">
    <property type="entry name" value="Nucleotide cyclase"/>
    <property type="match status" value="1"/>
</dbReference>
<dbReference type="Gene3D" id="3.30.70.270">
    <property type="match status" value="1"/>
</dbReference>
<dbReference type="InterPro" id="IPR043128">
    <property type="entry name" value="Rev_trsase/Diguanyl_cyclase"/>
</dbReference>
<dbReference type="PANTHER" id="PTHR45138:SF9">
    <property type="entry name" value="DIGUANYLATE CYCLASE DGCM-RELATED"/>
    <property type="match status" value="1"/>
</dbReference>
<organism evidence="5 6">
    <name type="scientific">Chitiniphilus shinanonensis</name>
    <dbReference type="NCBI Taxonomy" id="553088"/>
    <lineage>
        <taxon>Bacteria</taxon>
        <taxon>Pseudomonadati</taxon>
        <taxon>Pseudomonadota</taxon>
        <taxon>Betaproteobacteria</taxon>
        <taxon>Neisseriales</taxon>
        <taxon>Chitinibacteraceae</taxon>
        <taxon>Chitiniphilus</taxon>
    </lineage>
</organism>
<dbReference type="PROSITE" id="PS50887">
    <property type="entry name" value="GGDEF"/>
    <property type="match status" value="1"/>
</dbReference>
<comment type="catalytic activity">
    <reaction evidence="2">
        <text>2 GTP = 3',3'-c-di-GMP + 2 diphosphate</text>
        <dbReference type="Rhea" id="RHEA:24898"/>
        <dbReference type="ChEBI" id="CHEBI:33019"/>
        <dbReference type="ChEBI" id="CHEBI:37565"/>
        <dbReference type="ChEBI" id="CHEBI:58805"/>
        <dbReference type="EC" id="2.7.7.65"/>
    </reaction>
</comment>
<dbReference type="SMART" id="SM00267">
    <property type="entry name" value="GGDEF"/>
    <property type="match status" value="1"/>
</dbReference>
<proteinExistence type="predicted"/>
<dbReference type="EC" id="2.7.7.65" evidence="1"/>